<comment type="caution">
    <text evidence="1">The sequence shown here is derived from an EMBL/GenBank/DDBJ whole genome shotgun (WGS) entry which is preliminary data.</text>
</comment>
<protein>
    <submittedName>
        <fullName evidence="1">Uncharacterized protein</fullName>
    </submittedName>
</protein>
<reference evidence="2" key="1">
    <citation type="journal article" date="2022" name="Nat. Commun.">
        <title>Chromosome evolution and the genetic basis of agronomically important traits in greater yam.</title>
        <authorList>
            <person name="Bredeson J.V."/>
            <person name="Lyons J.B."/>
            <person name="Oniyinde I.O."/>
            <person name="Okereke N.R."/>
            <person name="Kolade O."/>
            <person name="Nnabue I."/>
            <person name="Nwadili C.O."/>
            <person name="Hribova E."/>
            <person name="Parker M."/>
            <person name="Nwogha J."/>
            <person name="Shu S."/>
            <person name="Carlson J."/>
            <person name="Kariba R."/>
            <person name="Muthemba S."/>
            <person name="Knop K."/>
            <person name="Barton G.J."/>
            <person name="Sherwood A.V."/>
            <person name="Lopez-Montes A."/>
            <person name="Asiedu R."/>
            <person name="Jamnadass R."/>
            <person name="Muchugi A."/>
            <person name="Goodstein D."/>
            <person name="Egesi C.N."/>
            <person name="Featherston J."/>
            <person name="Asfaw A."/>
            <person name="Simpson G.G."/>
            <person name="Dolezel J."/>
            <person name="Hendre P.S."/>
            <person name="Van Deynze A."/>
            <person name="Kumar P.L."/>
            <person name="Obidiegwu J.E."/>
            <person name="Bhattacharjee R."/>
            <person name="Rokhsar D.S."/>
        </authorList>
    </citation>
    <scope>NUCLEOTIDE SEQUENCE [LARGE SCALE GENOMIC DNA]</scope>
    <source>
        <strain evidence="2">cv. TDa95/00328</strain>
    </source>
</reference>
<sequence>MSFYHSLIVSFKFSSFHSLGSLLCDFSKFSKISVMTITFQIYYILHLQWFSLHTSIIKPILDSSGLTQNVLAVMKPDLQFTYVLAGWEGFANDFTVLRDVLSRLQPEGLKVIEATTMQTLRAVI</sequence>
<accession>A0ACB7TYR8</accession>
<organism evidence="1 2">
    <name type="scientific">Dioscorea alata</name>
    <name type="common">Purple yam</name>
    <dbReference type="NCBI Taxonomy" id="55571"/>
    <lineage>
        <taxon>Eukaryota</taxon>
        <taxon>Viridiplantae</taxon>
        <taxon>Streptophyta</taxon>
        <taxon>Embryophyta</taxon>
        <taxon>Tracheophyta</taxon>
        <taxon>Spermatophyta</taxon>
        <taxon>Magnoliopsida</taxon>
        <taxon>Liliopsida</taxon>
        <taxon>Dioscoreales</taxon>
        <taxon>Dioscoreaceae</taxon>
        <taxon>Dioscorea</taxon>
    </lineage>
</organism>
<evidence type="ECO:0000313" key="2">
    <source>
        <dbReference type="Proteomes" id="UP000827976"/>
    </source>
</evidence>
<dbReference type="EMBL" id="CM037029">
    <property type="protein sequence ID" value="KAH7653147.1"/>
    <property type="molecule type" value="Genomic_DNA"/>
</dbReference>
<gene>
    <name evidence="1" type="ORF">IHE45_19G062400</name>
</gene>
<name>A0ACB7TYR8_DIOAL</name>
<keyword evidence="2" id="KW-1185">Reference proteome</keyword>
<proteinExistence type="predicted"/>
<dbReference type="Proteomes" id="UP000827976">
    <property type="component" value="Chromosome 19"/>
</dbReference>
<evidence type="ECO:0000313" key="1">
    <source>
        <dbReference type="EMBL" id="KAH7653147.1"/>
    </source>
</evidence>